<feature type="transmembrane region" description="Helical" evidence="1">
    <location>
        <begin position="181"/>
        <end position="203"/>
    </location>
</feature>
<sequence length="419" mass="47783">MGSMIPYLFLILSNVCIGMLIIYCMNEIFVGQLTKKLYTVFLEIIAIIGISAIYIITFKSGFVEMIILQSLTVIIYISIFYEELMLKKITEALVLISLLLTALSALDNHGDVISNLAGKEAEMWSLSAVFLLVLLSVAIRRRYEINLNDSELTVVLVSIIVVIFISISKSVTVVINEIDRSFGFILCLLFIMIAFQAVVGSICTTYQKKVDKWFLNLSYEQNISEVDRIQHMYDEARKLRHDIKHCIVSANYHIDHEEYSEAKQFLNNLIEEKVDAMGYVKYCNNRVLNYMINDKFEKCKRNDIETKCIVNGEINTISDLDMSILLGNLLDNAIEAAIQANPASVNLELYVDDNINIIIENSIKGTMINSKDAFVTTKQDKKKHGFGMQSIRDIVKKYNGTIHYVEENNRMVCRVVIHK</sequence>
<dbReference type="AlphaFoldDB" id="A0A1I0NKH3"/>
<name>A0A1I0NKH3_9FIRM</name>
<dbReference type="Gene3D" id="3.30.565.10">
    <property type="entry name" value="Histidine kinase-like ATPase, C-terminal domain"/>
    <property type="match status" value="1"/>
</dbReference>
<evidence type="ECO:0000313" key="3">
    <source>
        <dbReference type="EMBL" id="SEW01819.1"/>
    </source>
</evidence>
<dbReference type="GO" id="GO:0042802">
    <property type="term" value="F:identical protein binding"/>
    <property type="evidence" value="ECO:0007669"/>
    <property type="project" value="TreeGrafter"/>
</dbReference>
<proteinExistence type="predicted"/>
<feature type="transmembrane region" description="Helical" evidence="1">
    <location>
        <begin position="62"/>
        <end position="81"/>
    </location>
</feature>
<organism evidence="3 4">
    <name type="scientific">[Clostridium] fimetarium</name>
    <dbReference type="NCBI Taxonomy" id="99656"/>
    <lineage>
        <taxon>Bacteria</taxon>
        <taxon>Bacillati</taxon>
        <taxon>Bacillota</taxon>
        <taxon>Clostridia</taxon>
        <taxon>Lachnospirales</taxon>
        <taxon>Lachnospiraceae</taxon>
    </lineage>
</organism>
<feature type="domain" description="Sensor histidine kinase NatK-like C-terminal" evidence="2">
    <location>
        <begin position="320"/>
        <end position="417"/>
    </location>
</feature>
<feature type="transmembrane region" description="Helical" evidence="1">
    <location>
        <begin position="6"/>
        <end position="25"/>
    </location>
</feature>
<protein>
    <submittedName>
        <fullName evidence="3">GHKL domain-containing protein</fullName>
    </submittedName>
</protein>
<keyword evidence="1" id="KW-0812">Transmembrane</keyword>
<dbReference type="InterPro" id="IPR036890">
    <property type="entry name" value="HATPase_C_sf"/>
</dbReference>
<feature type="transmembrane region" description="Helical" evidence="1">
    <location>
        <begin position="152"/>
        <end position="175"/>
    </location>
</feature>
<dbReference type="SUPFAM" id="SSF55874">
    <property type="entry name" value="ATPase domain of HSP90 chaperone/DNA topoisomerase II/histidine kinase"/>
    <property type="match status" value="1"/>
</dbReference>
<feature type="transmembrane region" description="Helical" evidence="1">
    <location>
        <begin position="121"/>
        <end position="140"/>
    </location>
</feature>
<dbReference type="EMBL" id="FOJI01000003">
    <property type="protein sequence ID" value="SEW01819.1"/>
    <property type="molecule type" value="Genomic_DNA"/>
</dbReference>
<dbReference type="PANTHER" id="PTHR40448:SF1">
    <property type="entry name" value="TWO-COMPONENT SENSOR HISTIDINE KINASE"/>
    <property type="match status" value="1"/>
</dbReference>
<dbReference type="InterPro" id="IPR032834">
    <property type="entry name" value="NatK-like_C"/>
</dbReference>
<dbReference type="RefSeq" id="WP_092451320.1">
    <property type="nucleotide sequence ID" value="NZ_FOJI01000003.1"/>
</dbReference>
<evidence type="ECO:0000259" key="2">
    <source>
        <dbReference type="Pfam" id="PF14501"/>
    </source>
</evidence>
<evidence type="ECO:0000256" key="1">
    <source>
        <dbReference type="SAM" id="Phobius"/>
    </source>
</evidence>
<dbReference type="Proteomes" id="UP000199701">
    <property type="component" value="Unassembled WGS sequence"/>
</dbReference>
<dbReference type="STRING" id="99656.SAMN05421659_103173"/>
<keyword evidence="4" id="KW-1185">Reference proteome</keyword>
<dbReference type="OrthoDB" id="9813149at2"/>
<reference evidence="3 4" key="1">
    <citation type="submission" date="2016-10" db="EMBL/GenBank/DDBJ databases">
        <authorList>
            <person name="de Groot N.N."/>
        </authorList>
    </citation>
    <scope>NUCLEOTIDE SEQUENCE [LARGE SCALE GENOMIC DNA]</scope>
    <source>
        <strain evidence="3 4">DSM 9179</strain>
    </source>
</reference>
<dbReference type="PANTHER" id="PTHR40448">
    <property type="entry name" value="TWO-COMPONENT SENSOR HISTIDINE KINASE"/>
    <property type="match status" value="1"/>
</dbReference>
<gene>
    <name evidence="3" type="ORF">SAMN05421659_103173</name>
</gene>
<evidence type="ECO:0000313" key="4">
    <source>
        <dbReference type="Proteomes" id="UP000199701"/>
    </source>
</evidence>
<accession>A0A1I0NKH3</accession>
<feature type="transmembrane region" description="Helical" evidence="1">
    <location>
        <begin position="88"/>
        <end position="106"/>
    </location>
</feature>
<keyword evidence="1" id="KW-0472">Membrane</keyword>
<dbReference type="Pfam" id="PF14501">
    <property type="entry name" value="HATPase_c_5"/>
    <property type="match status" value="1"/>
</dbReference>
<feature type="transmembrane region" description="Helical" evidence="1">
    <location>
        <begin position="37"/>
        <end position="56"/>
    </location>
</feature>
<keyword evidence="1" id="KW-1133">Transmembrane helix</keyword>